<gene>
    <name evidence="1" type="ORF">M441DRAFT_411629</name>
</gene>
<evidence type="ECO:0000313" key="1">
    <source>
        <dbReference type="EMBL" id="PTB40758.1"/>
    </source>
</evidence>
<name>A0A2T3Z7I8_TRIA4</name>
<dbReference type="AlphaFoldDB" id="A0A2T3Z7I8"/>
<protein>
    <submittedName>
        <fullName evidence="1">Uncharacterized protein</fullName>
    </submittedName>
</protein>
<dbReference type="EMBL" id="KZ679262">
    <property type="protein sequence ID" value="PTB40758.1"/>
    <property type="molecule type" value="Genomic_DNA"/>
</dbReference>
<dbReference type="Proteomes" id="UP000240493">
    <property type="component" value="Unassembled WGS sequence"/>
</dbReference>
<keyword evidence="2" id="KW-1185">Reference proteome</keyword>
<sequence length="132" mass="14648">MAVAGLFFSCRAFAGRGTHKRGQRRSVEVASRPGFEVQLRAGDQLCSVKAGQTRAVGEGGGPDIGILRYWRGPWKKMGRIISMEGVNGREEWIRPTGQRKRKRSIDCRGDGWQWRVDSGSCGGIRKSGREIL</sequence>
<proteinExistence type="predicted"/>
<organism evidence="1 2">
    <name type="scientific">Trichoderma asperellum (strain ATCC 204424 / CBS 433.97 / NBRC 101777)</name>
    <dbReference type="NCBI Taxonomy" id="1042311"/>
    <lineage>
        <taxon>Eukaryota</taxon>
        <taxon>Fungi</taxon>
        <taxon>Dikarya</taxon>
        <taxon>Ascomycota</taxon>
        <taxon>Pezizomycotina</taxon>
        <taxon>Sordariomycetes</taxon>
        <taxon>Hypocreomycetidae</taxon>
        <taxon>Hypocreales</taxon>
        <taxon>Hypocreaceae</taxon>
        <taxon>Trichoderma</taxon>
    </lineage>
</organism>
<reference evidence="1 2" key="1">
    <citation type="submission" date="2016-07" db="EMBL/GenBank/DDBJ databases">
        <title>Multiple horizontal gene transfer events from other fungi enriched the ability of initially mycotrophic Trichoderma (Ascomycota) to feed on dead plant biomass.</title>
        <authorList>
            <consortium name="DOE Joint Genome Institute"/>
            <person name="Aerts A."/>
            <person name="Atanasova L."/>
            <person name="Chenthamara K."/>
            <person name="Zhang J."/>
            <person name="Grujic M."/>
            <person name="Henrissat B."/>
            <person name="Kuo A."/>
            <person name="Salamov A."/>
            <person name="Lipzen A."/>
            <person name="Labutti K."/>
            <person name="Barry K."/>
            <person name="Miao Y."/>
            <person name="Rahimi M.J."/>
            <person name="Shen Q."/>
            <person name="Grigoriev I.V."/>
            <person name="Kubicek C.P."/>
            <person name="Druzhinina I.S."/>
        </authorList>
    </citation>
    <scope>NUCLEOTIDE SEQUENCE [LARGE SCALE GENOMIC DNA]</scope>
    <source>
        <strain evidence="1 2">CBS 433.97</strain>
    </source>
</reference>
<evidence type="ECO:0000313" key="2">
    <source>
        <dbReference type="Proteomes" id="UP000240493"/>
    </source>
</evidence>
<accession>A0A2T3Z7I8</accession>